<keyword evidence="2" id="KW-1185">Reference proteome</keyword>
<comment type="caution">
    <text evidence="1">The sequence shown here is derived from an EMBL/GenBank/DDBJ whole genome shotgun (WGS) entry which is preliminary data.</text>
</comment>
<reference evidence="1 2" key="1">
    <citation type="journal article" date="2021" name="Nat. Commun.">
        <title>Genetic determinants of endophytism in the Arabidopsis root mycobiome.</title>
        <authorList>
            <person name="Mesny F."/>
            <person name="Miyauchi S."/>
            <person name="Thiergart T."/>
            <person name="Pickel B."/>
            <person name="Atanasova L."/>
            <person name="Karlsson M."/>
            <person name="Huettel B."/>
            <person name="Barry K.W."/>
            <person name="Haridas S."/>
            <person name="Chen C."/>
            <person name="Bauer D."/>
            <person name="Andreopoulos W."/>
            <person name="Pangilinan J."/>
            <person name="LaButti K."/>
            <person name="Riley R."/>
            <person name="Lipzen A."/>
            <person name="Clum A."/>
            <person name="Drula E."/>
            <person name="Henrissat B."/>
            <person name="Kohler A."/>
            <person name="Grigoriev I.V."/>
            <person name="Martin F.M."/>
            <person name="Hacquard S."/>
        </authorList>
    </citation>
    <scope>NUCLEOTIDE SEQUENCE [LARGE SCALE GENOMIC DNA]</scope>
    <source>
        <strain evidence="1 2">MPI-SDFR-AT-0079</strain>
    </source>
</reference>
<name>A0ACB7PL98_9PEZI</name>
<gene>
    <name evidence="1" type="ORF">F5144DRAFT_554318</name>
</gene>
<accession>A0ACB7PL98</accession>
<evidence type="ECO:0000313" key="1">
    <source>
        <dbReference type="EMBL" id="KAH6649836.1"/>
    </source>
</evidence>
<organism evidence="1 2">
    <name type="scientific">Chaetomium tenue</name>
    <dbReference type="NCBI Taxonomy" id="1854479"/>
    <lineage>
        <taxon>Eukaryota</taxon>
        <taxon>Fungi</taxon>
        <taxon>Dikarya</taxon>
        <taxon>Ascomycota</taxon>
        <taxon>Pezizomycotina</taxon>
        <taxon>Sordariomycetes</taxon>
        <taxon>Sordariomycetidae</taxon>
        <taxon>Sordariales</taxon>
        <taxon>Chaetomiaceae</taxon>
        <taxon>Chaetomium</taxon>
    </lineage>
</organism>
<evidence type="ECO:0000313" key="2">
    <source>
        <dbReference type="Proteomes" id="UP000724584"/>
    </source>
</evidence>
<sequence length="436" mass="46761">MSEQQKGTASTNPFRRSRTNAQTQAANAASMNPLGSSPPNPQVQPYNEASTKPLNLPPQSGSQPKTNPPIYRPSVRSPPPRTQTTSNFAPPPAAGKTKQAPSSGFSSSRPGAAYAGGPSHGHSNSLDSNVSNDSVASSSTATSTRPLNPTQRQNTTFSNKPARQASDPREKGAPGGGGYYNSGNEAGAAESPYMNMLLSLDRIPRMHNILVSFFVWILLAGFVIIPGSFTSSQRKQEGETVQLPVSAGGTGTGADAGGGGGKKLSLTPANTAALVIGFVCIIAGTFGSAWLALRWRRNYVWLLNKLYLPLILNALAGLLATITSVYTQQAGEWGPQAVTTAVVEAVILAVSVILFFVYNYWLLKRMRSDHEEAVTGGKEKKKKEKESRSERKARKKREKQERKEKGMKKERKVGGGWFGRWKRASKKKPYAAGSVV</sequence>
<protein>
    <submittedName>
        <fullName evidence="1">Uncharacterized protein</fullName>
    </submittedName>
</protein>
<dbReference type="Proteomes" id="UP000724584">
    <property type="component" value="Unassembled WGS sequence"/>
</dbReference>
<proteinExistence type="predicted"/>
<dbReference type="EMBL" id="JAGIZQ010000001">
    <property type="protein sequence ID" value="KAH6649836.1"/>
    <property type="molecule type" value="Genomic_DNA"/>
</dbReference>